<evidence type="ECO:0000256" key="12">
    <source>
        <dbReference type="PIRSR" id="PIRSR603739-50"/>
    </source>
</evidence>
<comment type="cofactor">
    <cofactor evidence="1 12">
        <name>pyridoxal 5'-phosphate</name>
        <dbReference type="ChEBI" id="CHEBI:597326"/>
    </cofactor>
</comment>
<dbReference type="InterPro" id="IPR007197">
    <property type="entry name" value="rSAM"/>
</dbReference>
<dbReference type="GO" id="GO:0046872">
    <property type="term" value="F:metal ion binding"/>
    <property type="evidence" value="ECO:0007669"/>
    <property type="project" value="UniProtKB-KW"/>
</dbReference>
<dbReference type="InterPro" id="IPR058240">
    <property type="entry name" value="rSAM_sf"/>
</dbReference>
<dbReference type="SFLD" id="SFLDS00029">
    <property type="entry name" value="Radical_SAM"/>
    <property type="match status" value="1"/>
</dbReference>
<gene>
    <name evidence="14" type="ORF">PQJ61_14340</name>
</gene>
<evidence type="ECO:0000256" key="8">
    <source>
        <dbReference type="ARBA" id="ARBA00023004"/>
    </source>
</evidence>
<evidence type="ECO:0000256" key="6">
    <source>
        <dbReference type="ARBA" id="ARBA00022723"/>
    </source>
</evidence>
<dbReference type="EMBL" id="JAQQAL010000035">
    <property type="protein sequence ID" value="MDC7227940.1"/>
    <property type="molecule type" value="Genomic_DNA"/>
</dbReference>
<dbReference type="Proteomes" id="UP001221217">
    <property type="component" value="Unassembled WGS sequence"/>
</dbReference>
<keyword evidence="4 11" id="KW-0004">4Fe-4S</keyword>
<name>A0AAJ1IIP2_9SPIO</name>
<dbReference type="PIRSF" id="PIRSF004911">
    <property type="entry name" value="DUF160"/>
    <property type="match status" value="1"/>
</dbReference>
<evidence type="ECO:0000256" key="11">
    <source>
        <dbReference type="PIRSR" id="PIRSR004911-1"/>
    </source>
</evidence>
<evidence type="ECO:0000256" key="3">
    <source>
        <dbReference type="ARBA" id="ARBA00008703"/>
    </source>
</evidence>
<dbReference type="GO" id="GO:0051539">
    <property type="term" value="F:4 iron, 4 sulfur cluster binding"/>
    <property type="evidence" value="ECO:0007669"/>
    <property type="project" value="UniProtKB-KW"/>
</dbReference>
<dbReference type="Pfam" id="PF04055">
    <property type="entry name" value="Radical_SAM"/>
    <property type="match status" value="1"/>
</dbReference>
<protein>
    <submittedName>
        <fullName evidence="14">KamA family radical SAM protein</fullName>
    </submittedName>
</protein>
<proteinExistence type="inferred from homology"/>
<evidence type="ECO:0000313" key="15">
    <source>
        <dbReference type="Proteomes" id="UP001221217"/>
    </source>
</evidence>
<comment type="cofactor">
    <cofactor evidence="2">
        <name>[4Fe-4S] cluster</name>
        <dbReference type="ChEBI" id="CHEBI:49883"/>
    </cofactor>
</comment>
<evidence type="ECO:0000256" key="2">
    <source>
        <dbReference type="ARBA" id="ARBA00001966"/>
    </source>
</evidence>
<keyword evidence="10" id="KW-0413">Isomerase</keyword>
<dbReference type="AlphaFoldDB" id="A0AAJ1IIP2"/>
<dbReference type="Gene3D" id="3.20.20.70">
    <property type="entry name" value="Aldolase class I"/>
    <property type="match status" value="1"/>
</dbReference>
<dbReference type="PANTHER" id="PTHR30538">
    <property type="entry name" value="LYSINE 2,3-AMINOMUTASE-RELATED"/>
    <property type="match status" value="1"/>
</dbReference>
<evidence type="ECO:0000313" key="14">
    <source>
        <dbReference type="EMBL" id="MDC7227940.1"/>
    </source>
</evidence>
<accession>A0AAJ1IIP2</accession>
<organism evidence="14 15">
    <name type="scientific">Candidatus Thalassospirochaeta sargassi</name>
    <dbReference type="NCBI Taxonomy" id="3119039"/>
    <lineage>
        <taxon>Bacteria</taxon>
        <taxon>Pseudomonadati</taxon>
        <taxon>Spirochaetota</taxon>
        <taxon>Spirochaetia</taxon>
        <taxon>Spirochaetales</taxon>
        <taxon>Spirochaetaceae</taxon>
        <taxon>Candidatus Thalassospirochaeta</taxon>
    </lineage>
</organism>
<dbReference type="GO" id="GO:0016853">
    <property type="term" value="F:isomerase activity"/>
    <property type="evidence" value="ECO:0007669"/>
    <property type="project" value="UniProtKB-KW"/>
</dbReference>
<keyword evidence="7 12" id="KW-0663">Pyridoxal phosphate</keyword>
<evidence type="ECO:0000256" key="1">
    <source>
        <dbReference type="ARBA" id="ARBA00001933"/>
    </source>
</evidence>
<comment type="caution">
    <text evidence="14">The sequence shown here is derived from an EMBL/GenBank/DDBJ whole genome shotgun (WGS) entry which is preliminary data.</text>
</comment>
<reference evidence="14 15" key="1">
    <citation type="submission" date="2022-12" db="EMBL/GenBank/DDBJ databases">
        <title>Metagenome assembled genome from gulf of manar.</title>
        <authorList>
            <person name="Kohli P."/>
            <person name="Pk S."/>
            <person name="Venkata Ramana C."/>
            <person name="Sasikala C."/>
        </authorList>
    </citation>
    <scope>NUCLEOTIDE SEQUENCE [LARGE SCALE GENOMIC DNA]</scope>
    <source>
        <strain evidence="14">JB008</strain>
    </source>
</reference>
<evidence type="ECO:0000256" key="10">
    <source>
        <dbReference type="ARBA" id="ARBA00023235"/>
    </source>
</evidence>
<feature type="binding site" evidence="11">
    <location>
        <position position="112"/>
    </location>
    <ligand>
        <name>[4Fe-4S] cluster</name>
        <dbReference type="ChEBI" id="CHEBI:49883"/>
        <note>4Fe-4S-S-AdoMet</note>
    </ligand>
</feature>
<dbReference type="CDD" id="cd01335">
    <property type="entry name" value="Radical_SAM"/>
    <property type="match status" value="1"/>
</dbReference>
<evidence type="ECO:0000256" key="7">
    <source>
        <dbReference type="ARBA" id="ARBA00022898"/>
    </source>
</evidence>
<dbReference type="SFLD" id="SFLDG01070">
    <property type="entry name" value="PLP-dependent"/>
    <property type="match status" value="1"/>
</dbReference>
<sequence length="356" mass="40061">MAGIENITQLSNLLNASGVSIDKHTNEWFMRVKKGSTDYLPFLTTEYYLQTALQADDAGCRAILKQIIPDIREFDTAECELKDPLGEEKFSPFPRFVHRYEDRALILVTDRCAMYCRHCFRRSFSGGINGPLSDAELTPMAGYLAEHREINEVLLTGGDPLTLSNERLFKIIARIKSVRPELVVRVCSRMPVVNPDRISRALADGLGSYEGIWFVTHFNHAAELTEYSRAAVRRLLAAGIPVLNQSVLLKGVNDDLSSLKELFQKLLRFGVKPYYLFQGDLARGTSHLRVPLRRALELTSKLKYEISGMAMPRFAVDLPGGGGKITLPSQSHPVDDEGEFYIIKGLDNEEYRYPAN</sequence>
<dbReference type="InterPro" id="IPR003739">
    <property type="entry name" value="Lys_aminomutase/Glu_NH3_mut"/>
</dbReference>
<dbReference type="InterPro" id="IPR013785">
    <property type="entry name" value="Aldolase_TIM"/>
</dbReference>
<evidence type="ECO:0000259" key="13">
    <source>
        <dbReference type="PROSITE" id="PS51918"/>
    </source>
</evidence>
<feature type="modified residue" description="N6-(pyridoxal phosphate)lysine" evidence="12">
    <location>
        <position position="324"/>
    </location>
</feature>
<keyword evidence="9 11" id="KW-0411">Iron-sulfur</keyword>
<feature type="binding site" evidence="11">
    <location>
        <position position="119"/>
    </location>
    <ligand>
        <name>[4Fe-4S] cluster</name>
        <dbReference type="ChEBI" id="CHEBI:49883"/>
        <note>4Fe-4S-S-AdoMet</note>
    </ligand>
</feature>
<comment type="similarity">
    <text evidence="3">Belongs to the radical SAM superfamily. KamA family.</text>
</comment>
<dbReference type="NCBIfam" id="TIGR00238">
    <property type="entry name" value="KamA family radical SAM protein"/>
    <property type="match status" value="1"/>
</dbReference>
<keyword evidence="5" id="KW-0949">S-adenosyl-L-methionine</keyword>
<evidence type="ECO:0000256" key="4">
    <source>
        <dbReference type="ARBA" id="ARBA00022485"/>
    </source>
</evidence>
<keyword evidence="6 11" id="KW-0479">Metal-binding</keyword>
<feature type="binding site" evidence="11">
    <location>
        <position position="116"/>
    </location>
    <ligand>
        <name>[4Fe-4S] cluster</name>
        <dbReference type="ChEBI" id="CHEBI:49883"/>
        <note>4Fe-4S-S-AdoMet</note>
    </ligand>
</feature>
<feature type="domain" description="Radical SAM core" evidence="13">
    <location>
        <begin position="98"/>
        <end position="313"/>
    </location>
</feature>
<dbReference type="PANTHER" id="PTHR30538:SF1">
    <property type="entry name" value="L-LYSINE 2,3-AMINOMUTASE"/>
    <property type="match status" value="1"/>
</dbReference>
<dbReference type="SUPFAM" id="SSF102114">
    <property type="entry name" value="Radical SAM enzymes"/>
    <property type="match status" value="1"/>
</dbReference>
<dbReference type="PROSITE" id="PS51918">
    <property type="entry name" value="RADICAL_SAM"/>
    <property type="match status" value="1"/>
</dbReference>
<keyword evidence="8" id="KW-0408">Iron</keyword>
<evidence type="ECO:0000256" key="5">
    <source>
        <dbReference type="ARBA" id="ARBA00022691"/>
    </source>
</evidence>
<evidence type="ECO:0000256" key="9">
    <source>
        <dbReference type="ARBA" id="ARBA00023014"/>
    </source>
</evidence>